<protein>
    <recommendedName>
        <fullName evidence="3 10">Gluconokinase</fullName>
        <ecNumber evidence="3 10">2.7.1.12</ecNumber>
    </recommendedName>
</protein>
<accession>A0A6P1T0V3</accession>
<dbReference type="GO" id="GO:0046316">
    <property type="term" value="F:gluconokinase activity"/>
    <property type="evidence" value="ECO:0007669"/>
    <property type="project" value="UniProtKB-EC"/>
</dbReference>
<dbReference type="InterPro" id="IPR027417">
    <property type="entry name" value="P-loop_NTPase"/>
</dbReference>
<dbReference type="Proteomes" id="UP000464495">
    <property type="component" value="Chromosome"/>
</dbReference>
<keyword evidence="5 10" id="KW-0547">Nucleotide-binding</keyword>
<dbReference type="GO" id="GO:0019521">
    <property type="term" value="P:D-gluconate metabolic process"/>
    <property type="evidence" value="ECO:0007669"/>
    <property type="project" value="UniProtKB-KW"/>
</dbReference>
<name>A0A6P1T0V3_9RHOB</name>
<gene>
    <name evidence="11" type="ORF">GO499_08705</name>
</gene>
<evidence type="ECO:0000256" key="5">
    <source>
        <dbReference type="ARBA" id="ARBA00022741"/>
    </source>
</evidence>
<dbReference type="InterPro" id="IPR006001">
    <property type="entry name" value="Therm_gnt_kin"/>
</dbReference>
<evidence type="ECO:0000256" key="8">
    <source>
        <dbReference type="ARBA" id="ARBA00023064"/>
    </source>
</evidence>
<dbReference type="GO" id="GO:0005524">
    <property type="term" value="F:ATP binding"/>
    <property type="evidence" value="ECO:0007669"/>
    <property type="project" value="UniProtKB-KW"/>
</dbReference>
<evidence type="ECO:0000256" key="1">
    <source>
        <dbReference type="ARBA" id="ARBA00004761"/>
    </source>
</evidence>
<evidence type="ECO:0000256" key="7">
    <source>
        <dbReference type="ARBA" id="ARBA00022840"/>
    </source>
</evidence>
<dbReference type="EMBL" id="CP046620">
    <property type="protein sequence ID" value="QHQ35273.1"/>
    <property type="molecule type" value="Genomic_DNA"/>
</dbReference>
<dbReference type="PANTHER" id="PTHR43442">
    <property type="entry name" value="GLUCONOKINASE-RELATED"/>
    <property type="match status" value="1"/>
</dbReference>
<keyword evidence="7 10" id="KW-0067">ATP-binding</keyword>
<dbReference type="AlphaFoldDB" id="A0A6P1T0V3"/>
<evidence type="ECO:0000313" key="11">
    <source>
        <dbReference type="EMBL" id="QHQ35273.1"/>
    </source>
</evidence>
<dbReference type="SUPFAM" id="SSF52540">
    <property type="entry name" value="P-loop containing nucleoside triphosphate hydrolases"/>
    <property type="match status" value="1"/>
</dbReference>
<evidence type="ECO:0000256" key="9">
    <source>
        <dbReference type="ARBA" id="ARBA00048090"/>
    </source>
</evidence>
<evidence type="ECO:0000256" key="2">
    <source>
        <dbReference type="ARBA" id="ARBA00008420"/>
    </source>
</evidence>
<keyword evidence="6 10" id="KW-0418">Kinase</keyword>
<comment type="similarity">
    <text evidence="2 10">Belongs to the gluconokinase GntK/GntV family.</text>
</comment>
<keyword evidence="8" id="KW-0311">Gluconate utilization</keyword>
<evidence type="ECO:0000256" key="4">
    <source>
        <dbReference type="ARBA" id="ARBA00022679"/>
    </source>
</evidence>
<dbReference type="Gene3D" id="3.40.50.300">
    <property type="entry name" value="P-loop containing nucleotide triphosphate hydrolases"/>
    <property type="match status" value="1"/>
</dbReference>
<evidence type="ECO:0000256" key="3">
    <source>
        <dbReference type="ARBA" id="ARBA00012054"/>
    </source>
</evidence>
<evidence type="ECO:0000256" key="6">
    <source>
        <dbReference type="ARBA" id="ARBA00022777"/>
    </source>
</evidence>
<dbReference type="NCBIfam" id="TIGR01313">
    <property type="entry name" value="therm_gnt_kin"/>
    <property type="match status" value="1"/>
</dbReference>
<dbReference type="EC" id="2.7.1.12" evidence="3 10"/>
<proteinExistence type="inferred from homology"/>
<dbReference type="Pfam" id="PF13671">
    <property type="entry name" value="AAA_33"/>
    <property type="match status" value="1"/>
</dbReference>
<dbReference type="CDD" id="cd02021">
    <property type="entry name" value="GntK"/>
    <property type="match status" value="1"/>
</dbReference>
<comment type="pathway">
    <text evidence="1">Carbohydrate acid metabolism.</text>
</comment>
<keyword evidence="12" id="KW-1185">Reference proteome</keyword>
<dbReference type="GO" id="GO:0005737">
    <property type="term" value="C:cytoplasm"/>
    <property type="evidence" value="ECO:0007669"/>
    <property type="project" value="TreeGrafter"/>
</dbReference>
<sequence>MKRKIVVMGVAGSGKSSVGSALASLLGARFIDADDLHPPANVVKMSGGTPLTDEDRWPWLEKVGSALLRDQGTCIVACSALRRIYRDCIRDVAGEDVLFVFLSGERRVIERRMQDRSDHFMPASLLESQFEALEPPRDDEVHVEIDIACTIRETVNLIDQFLKSGTS</sequence>
<comment type="catalytic activity">
    <reaction evidence="9 10">
        <text>D-gluconate + ATP = 6-phospho-D-gluconate + ADP + H(+)</text>
        <dbReference type="Rhea" id="RHEA:19433"/>
        <dbReference type="ChEBI" id="CHEBI:15378"/>
        <dbReference type="ChEBI" id="CHEBI:18391"/>
        <dbReference type="ChEBI" id="CHEBI:30616"/>
        <dbReference type="ChEBI" id="CHEBI:58759"/>
        <dbReference type="ChEBI" id="CHEBI:456216"/>
        <dbReference type="EC" id="2.7.1.12"/>
    </reaction>
</comment>
<dbReference type="FunFam" id="3.40.50.300:FF:000522">
    <property type="entry name" value="Gluconokinase"/>
    <property type="match status" value="1"/>
</dbReference>
<organism evidence="11 12">
    <name type="scientific">Algicella marina</name>
    <dbReference type="NCBI Taxonomy" id="2683284"/>
    <lineage>
        <taxon>Bacteria</taxon>
        <taxon>Pseudomonadati</taxon>
        <taxon>Pseudomonadota</taxon>
        <taxon>Alphaproteobacteria</taxon>
        <taxon>Rhodobacterales</taxon>
        <taxon>Paracoccaceae</taxon>
        <taxon>Algicella</taxon>
    </lineage>
</organism>
<keyword evidence="4 10" id="KW-0808">Transferase</keyword>
<evidence type="ECO:0000256" key="10">
    <source>
        <dbReference type="RuleBase" id="RU363066"/>
    </source>
</evidence>
<dbReference type="KEGG" id="amaq:GO499_08705"/>
<dbReference type="PANTHER" id="PTHR43442:SF3">
    <property type="entry name" value="GLUCONOKINASE-RELATED"/>
    <property type="match status" value="1"/>
</dbReference>
<dbReference type="RefSeq" id="WP_161861840.1">
    <property type="nucleotide sequence ID" value="NZ_CP046620.1"/>
</dbReference>
<reference evidence="11 12" key="1">
    <citation type="submission" date="2019-12" db="EMBL/GenBank/DDBJ databases">
        <title>Complete genome sequence of Algicella marina strain 9Alg 56(T) isolated from the red alga Tichocarpus crinitus.</title>
        <authorList>
            <person name="Kim S.-G."/>
            <person name="Nedashkovskaya O.I."/>
        </authorList>
    </citation>
    <scope>NUCLEOTIDE SEQUENCE [LARGE SCALE GENOMIC DNA]</scope>
    <source>
        <strain evidence="11 12">9Alg 56</strain>
    </source>
</reference>
<evidence type="ECO:0000313" key="12">
    <source>
        <dbReference type="Proteomes" id="UP000464495"/>
    </source>
</evidence>